<dbReference type="InterPro" id="IPR001226">
    <property type="entry name" value="Flavodoxin_CS"/>
</dbReference>
<dbReference type="InterPro" id="IPR016440">
    <property type="entry name" value="Rubredoxin-O_OxRdtase"/>
</dbReference>
<dbReference type="Gene3D" id="3.40.50.360">
    <property type="match status" value="1"/>
</dbReference>
<evidence type="ECO:0000313" key="5">
    <source>
        <dbReference type="Proteomes" id="UP000594042"/>
    </source>
</evidence>
<sequence length="396" mass="45106">MSNITEIRPNIFYVGVNDRTKHLFEGLWPLPLGVSYNSYIIKDEKIALIDTVDFCYTELYLSKIRAILGNHPIDYLIVNHMEPDHSASIRAIREYYPQVKIVGNSKTIGMIEGFYGICDNFCEIKDGDTLSLGNKNLKFYMTPMVHWPETMMTYCVEDKTLFSGDAFGCFGTIDGGIIDTEMNTERYWNEMYRYYSNIVGKYGNPVQTALKKLRGIDIGMICTTHGPVWQKEIDKVISIYDRLSRYEGENGVVIVYGSMYGNTERMAEIIAHELALKGIKNIILHNVSKSDMSYILSDVFKYKGLIIGSPTYTNELFPNIESFISKIETRDLKNRVFGYFGSYTWAGAAVKRLTAFADRMKWEVTGAPVEMKQGITPDKENECRALADAIAMKLNL</sequence>
<dbReference type="InterPro" id="IPR029039">
    <property type="entry name" value="Flavoprotein-like_sf"/>
</dbReference>
<keyword evidence="5" id="KW-1185">Reference proteome</keyword>
<dbReference type="GO" id="GO:0016491">
    <property type="term" value="F:oxidoreductase activity"/>
    <property type="evidence" value="ECO:0007669"/>
    <property type="project" value="InterPro"/>
</dbReference>
<evidence type="ECO:0000256" key="2">
    <source>
        <dbReference type="ARBA" id="ARBA00007121"/>
    </source>
</evidence>
<gene>
    <name evidence="4" type="ORF">Cop2CBH44_07730</name>
</gene>
<dbReference type="InterPro" id="IPR001279">
    <property type="entry name" value="Metallo-B-lactamas"/>
</dbReference>
<dbReference type="EMBL" id="AP023322">
    <property type="protein sequence ID" value="BCI62420.1"/>
    <property type="molecule type" value="Genomic_DNA"/>
</dbReference>
<dbReference type="PANTHER" id="PTHR43717">
    <property type="entry name" value="ANAEROBIC NITRIC OXIDE REDUCTASE FLAVORUBREDOXIN"/>
    <property type="match status" value="1"/>
</dbReference>
<evidence type="ECO:0000259" key="3">
    <source>
        <dbReference type="PROSITE" id="PS50902"/>
    </source>
</evidence>
<reference evidence="5" key="1">
    <citation type="submission" date="2020-07" db="EMBL/GenBank/DDBJ databases">
        <title>Complete genome sequencing of Coprobacter sp. strain 2CBH44.</title>
        <authorList>
            <person name="Sakamoto M."/>
            <person name="Murakami T."/>
            <person name="Mori H."/>
        </authorList>
    </citation>
    <scope>NUCLEOTIDE SEQUENCE [LARGE SCALE GENOMIC DNA]</scope>
    <source>
        <strain evidence="5">2CBH44</strain>
    </source>
</reference>
<dbReference type="PIRSF" id="PIRSF005243">
    <property type="entry name" value="ROO"/>
    <property type="match status" value="1"/>
</dbReference>
<dbReference type="KEGG" id="copr:Cop2CBH44_07730"/>
<comment type="similarity">
    <text evidence="2">In the N-terminal section; belongs to the zinc metallo-hydrolase group 3 family.</text>
</comment>
<dbReference type="SMART" id="SM00849">
    <property type="entry name" value="Lactamase_B"/>
    <property type="match status" value="1"/>
</dbReference>
<proteinExistence type="inferred from homology"/>
<accession>A0A7G1HSF7</accession>
<dbReference type="PROSITE" id="PS00201">
    <property type="entry name" value="FLAVODOXIN"/>
    <property type="match status" value="1"/>
</dbReference>
<evidence type="ECO:0000256" key="1">
    <source>
        <dbReference type="ARBA" id="ARBA00001917"/>
    </source>
</evidence>
<dbReference type="CDD" id="cd07709">
    <property type="entry name" value="flavodiiron_proteins_MBL-fold"/>
    <property type="match status" value="1"/>
</dbReference>
<evidence type="ECO:0000313" key="4">
    <source>
        <dbReference type="EMBL" id="BCI62420.1"/>
    </source>
</evidence>
<dbReference type="AlphaFoldDB" id="A0A7G1HSF7"/>
<dbReference type="InterPro" id="IPR036866">
    <property type="entry name" value="RibonucZ/Hydroxyglut_hydro"/>
</dbReference>
<comment type="cofactor">
    <cofactor evidence="1">
        <name>FMN</name>
        <dbReference type="ChEBI" id="CHEBI:58210"/>
    </cofactor>
</comment>
<dbReference type="Pfam" id="PF19583">
    <property type="entry name" value="ODP"/>
    <property type="match status" value="1"/>
</dbReference>
<organism evidence="4 5">
    <name type="scientific">Coprobacter secundus subsp. similis</name>
    <dbReference type="NCBI Taxonomy" id="2751153"/>
    <lineage>
        <taxon>Bacteria</taxon>
        <taxon>Pseudomonadati</taxon>
        <taxon>Bacteroidota</taxon>
        <taxon>Bacteroidia</taxon>
        <taxon>Bacteroidales</taxon>
        <taxon>Barnesiellaceae</taxon>
        <taxon>Coprobacter</taxon>
    </lineage>
</organism>
<feature type="domain" description="Flavodoxin-like" evidence="3">
    <location>
        <begin position="252"/>
        <end position="391"/>
    </location>
</feature>
<dbReference type="GO" id="GO:0010181">
    <property type="term" value="F:FMN binding"/>
    <property type="evidence" value="ECO:0007669"/>
    <property type="project" value="InterPro"/>
</dbReference>
<dbReference type="PANTHER" id="PTHR43717:SF1">
    <property type="entry name" value="ANAEROBIC NITRIC OXIDE REDUCTASE FLAVORUBREDOXIN"/>
    <property type="match status" value="1"/>
</dbReference>
<dbReference type="GO" id="GO:0046872">
    <property type="term" value="F:metal ion binding"/>
    <property type="evidence" value="ECO:0007669"/>
    <property type="project" value="InterPro"/>
</dbReference>
<dbReference type="InterPro" id="IPR008254">
    <property type="entry name" value="Flavodoxin/NO_synth"/>
</dbReference>
<dbReference type="SUPFAM" id="SSF52218">
    <property type="entry name" value="Flavoproteins"/>
    <property type="match status" value="1"/>
</dbReference>
<dbReference type="Pfam" id="PF00258">
    <property type="entry name" value="Flavodoxin_1"/>
    <property type="match status" value="1"/>
</dbReference>
<dbReference type="GO" id="GO:0009055">
    <property type="term" value="F:electron transfer activity"/>
    <property type="evidence" value="ECO:0007669"/>
    <property type="project" value="InterPro"/>
</dbReference>
<protein>
    <submittedName>
        <fullName evidence="4">Flavodoxin</fullName>
    </submittedName>
</protein>
<dbReference type="PROSITE" id="PS50902">
    <property type="entry name" value="FLAVODOXIN_LIKE"/>
    <property type="match status" value="1"/>
</dbReference>
<dbReference type="RefSeq" id="WP_055096393.1">
    <property type="nucleotide sequence ID" value="NZ_AP023322.1"/>
</dbReference>
<name>A0A7G1HSF7_9BACT</name>
<dbReference type="Gene3D" id="3.60.15.10">
    <property type="entry name" value="Ribonuclease Z/Hydroxyacylglutathione hydrolase-like"/>
    <property type="match status" value="1"/>
</dbReference>
<dbReference type="SUPFAM" id="SSF56281">
    <property type="entry name" value="Metallo-hydrolase/oxidoreductase"/>
    <property type="match status" value="1"/>
</dbReference>
<dbReference type="Proteomes" id="UP000594042">
    <property type="component" value="Chromosome"/>
</dbReference>
<dbReference type="InterPro" id="IPR045761">
    <property type="entry name" value="ODP_dom"/>
</dbReference>